<gene>
    <name evidence="5" type="ORF">BC936DRAFT_145053</name>
</gene>
<dbReference type="GO" id="GO:0008757">
    <property type="term" value="F:S-adenosylmethionine-dependent methyltransferase activity"/>
    <property type="evidence" value="ECO:0007669"/>
    <property type="project" value="InterPro"/>
</dbReference>
<organism evidence="5 6">
    <name type="scientific">Jimgerdemannia flammicorona</name>
    <dbReference type="NCBI Taxonomy" id="994334"/>
    <lineage>
        <taxon>Eukaryota</taxon>
        <taxon>Fungi</taxon>
        <taxon>Fungi incertae sedis</taxon>
        <taxon>Mucoromycota</taxon>
        <taxon>Mucoromycotina</taxon>
        <taxon>Endogonomycetes</taxon>
        <taxon>Endogonales</taxon>
        <taxon>Endogonaceae</taxon>
        <taxon>Jimgerdemannia</taxon>
    </lineage>
</organism>
<dbReference type="OrthoDB" id="66144at2759"/>
<dbReference type="Proteomes" id="UP000268093">
    <property type="component" value="Unassembled WGS sequence"/>
</dbReference>
<comment type="caution">
    <text evidence="5">The sequence shown here is derived from an EMBL/GenBank/DDBJ whole genome shotgun (WGS) entry which is preliminary data.</text>
</comment>
<evidence type="ECO:0000256" key="1">
    <source>
        <dbReference type="ARBA" id="ARBA00008361"/>
    </source>
</evidence>
<feature type="domain" description="Methyltransferase type 11" evidence="4">
    <location>
        <begin position="76"/>
        <end position="164"/>
    </location>
</feature>
<reference evidence="5 6" key="1">
    <citation type="journal article" date="2018" name="New Phytol.">
        <title>Phylogenomics of Endogonaceae and evolution of mycorrhizas within Mucoromycota.</title>
        <authorList>
            <person name="Chang Y."/>
            <person name="Desiro A."/>
            <person name="Na H."/>
            <person name="Sandor L."/>
            <person name="Lipzen A."/>
            <person name="Clum A."/>
            <person name="Barry K."/>
            <person name="Grigoriev I.V."/>
            <person name="Martin F.M."/>
            <person name="Stajich J.E."/>
            <person name="Smith M.E."/>
            <person name="Bonito G."/>
            <person name="Spatafora J.W."/>
        </authorList>
    </citation>
    <scope>NUCLEOTIDE SEQUENCE [LARGE SCALE GENOMIC DNA]</scope>
    <source>
        <strain evidence="5 6">GMNB39</strain>
    </source>
</reference>
<name>A0A433DB20_9FUNG</name>
<comment type="similarity">
    <text evidence="1">Belongs to the methyltransferase superfamily.</text>
</comment>
<dbReference type="Pfam" id="PF08241">
    <property type="entry name" value="Methyltransf_11"/>
    <property type="match status" value="1"/>
</dbReference>
<evidence type="ECO:0000256" key="3">
    <source>
        <dbReference type="ARBA" id="ARBA00022679"/>
    </source>
</evidence>
<dbReference type="Gene3D" id="3.40.50.150">
    <property type="entry name" value="Vaccinia Virus protein VP39"/>
    <property type="match status" value="1"/>
</dbReference>
<accession>A0A433DB20</accession>
<proteinExistence type="inferred from homology"/>
<evidence type="ECO:0000256" key="2">
    <source>
        <dbReference type="ARBA" id="ARBA00022603"/>
    </source>
</evidence>
<protein>
    <submittedName>
        <fullName evidence="5">S-adenosyl-L-methionine-dependent methyltransferase</fullName>
    </submittedName>
</protein>
<keyword evidence="2 5" id="KW-0489">Methyltransferase</keyword>
<sequence length="293" mass="33464">MLAQNIVPKINEIAVTGFNLQAEAYECRFLGPLNDTPCPYCGRSTWPETARPSYPDAAVALLKENLHLVPGQSHVLDLAAGTGKFTRLIAGHGYRLSAVEPAPVMREKFATVLPDVPIQEGTAWKIPFKDQSLDAVIIAQAFHWFDDLPALREIRRVLKPGGYLGLIWNMEDKNARQWVARIRSFYEVYDTDVPQYRNGGWRKVWKTDEAASLFHPMESQFVYHETLDDYDTIWRRVLSKSYVSVLPKDKLEEIRKGIFAVLEDPEGDIEIDPATGLVRFPYETEVVWVQRKD</sequence>
<dbReference type="EMBL" id="RBNI01003815">
    <property type="protein sequence ID" value="RUP48030.1"/>
    <property type="molecule type" value="Genomic_DNA"/>
</dbReference>
<evidence type="ECO:0000259" key="4">
    <source>
        <dbReference type="Pfam" id="PF08241"/>
    </source>
</evidence>
<dbReference type="GO" id="GO:0032259">
    <property type="term" value="P:methylation"/>
    <property type="evidence" value="ECO:0007669"/>
    <property type="project" value="UniProtKB-KW"/>
</dbReference>
<dbReference type="PANTHER" id="PTHR44942:SF4">
    <property type="entry name" value="METHYLTRANSFERASE TYPE 11 DOMAIN-CONTAINING PROTEIN"/>
    <property type="match status" value="1"/>
</dbReference>
<evidence type="ECO:0000313" key="6">
    <source>
        <dbReference type="Proteomes" id="UP000268093"/>
    </source>
</evidence>
<dbReference type="CDD" id="cd02440">
    <property type="entry name" value="AdoMet_MTases"/>
    <property type="match status" value="1"/>
</dbReference>
<dbReference type="InterPro" id="IPR029063">
    <property type="entry name" value="SAM-dependent_MTases_sf"/>
</dbReference>
<keyword evidence="3 5" id="KW-0808">Transferase</keyword>
<dbReference type="PANTHER" id="PTHR44942">
    <property type="entry name" value="METHYLTRANSF_11 DOMAIN-CONTAINING PROTEIN"/>
    <property type="match status" value="1"/>
</dbReference>
<dbReference type="SUPFAM" id="SSF53335">
    <property type="entry name" value="S-adenosyl-L-methionine-dependent methyltransferases"/>
    <property type="match status" value="1"/>
</dbReference>
<dbReference type="InterPro" id="IPR051052">
    <property type="entry name" value="Diverse_substrate_MTase"/>
</dbReference>
<dbReference type="InterPro" id="IPR013216">
    <property type="entry name" value="Methyltransf_11"/>
</dbReference>
<keyword evidence="6" id="KW-1185">Reference proteome</keyword>
<dbReference type="AlphaFoldDB" id="A0A433DB20"/>
<evidence type="ECO:0000313" key="5">
    <source>
        <dbReference type="EMBL" id="RUP48030.1"/>
    </source>
</evidence>